<dbReference type="Gene3D" id="1.20.960.40">
    <property type="match status" value="1"/>
</dbReference>
<keyword evidence="6" id="KW-0970">Cilium biogenesis/degradation</keyword>
<evidence type="ECO:0000313" key="15">
    <source>
        <dbReference type="EMBL" id="KAK7112368.1"/>
    </source>
</evidence>
<evidence type="ECO:0000256" key="2">
    <source>
        <dbReference type="ARBA" id="ARBA00004463"/>
    </source>
</evidence>
<evidence type="ECO:0000256" key="12">
    <source>
        <dbReference type="ARBA" id="ARBA00081996"/>
    </source>
</evidence>
<organism evidence="15 16">
    <name type="scientific">Littorina saxatilis</name>
    <dbReference type="NCBI Taxonomy" id="31220"/>
    <lineage>
        <taxon>Eukaryota</taxon>
        <taxon>Metazoa</taxon>
        <taxon>Spiralia</taxon>
        <taxon>Lophotrochozoa</taxon>
        <taxon>Mollusca</taxon>
        <taxon>Gastropoda</taxon>
        <taxon>Caenogastropoda</taxon>
        <taxon>Littorinimorpha</taxon>
        <taxon>Littorinoidea</taxon>
        <taxon>Littorinidae</taxon>
        <taxon>Littorina</taxon>
    </lineage>
</organism>
<dbReference type="PANTHER" id="PTHR15431:SF19">
    <property type="entry name" value="CENTROSOMAL PROTEIN 20-RELATED"/>
    <property type="match status" value="1"/>
</dbReference>
<comment type="similarity">
    <text evidence="4">Belongs to the CEP43 family.</text>
</comment>
<dbReference type="PANTHER" id="PTHR15431">
    <property type="entry name" value="FGFR1 ONCOGENE PARTNER/LISH DOMAIN-CONTAINING PROTEIN"/>
    <property type="match status" value="1"/>
</dbReference>
<dbReference type="InterPro" id="IPR018993">
    <property type="entry name" value="FOP_dimerisation-dom_N"/>
</dbReference>
<evidence type="ECO:0000256" key="4">
    <source>
        <dbReference type="ARBA" id="ARBA00005385"/>
    </source>
</evidence>
<evidence type="ECO:0000256" key="13">
    <source>
        <dbReference type="SAM" id="MobiDB-lite"/>
    </source>
</evidence>
<evidence type="ECO:0000256" key="10">
    <source>
        <dbReference type="ARBA" id="ARBA00070736"/>
    </source>
</evidence>
<accession>A0AAN9GKQ5</accession>
<dbReference type="AlphaFoldDB" id="A0AAN9GKQ5"/>
<protein>
    <recommendedName>
        <fullName evidence="10">Centrosomal protein 20</fullName>
    </recommendedName>
    <alternativeName>
        <fullName evidence="11">FGFR1OP N-terminal-like protein</fullName>
    </alternativeName>
    <alternativeName>
        <fullName evidence="12">LisH domain-containing protein FOPNL</fullName>
    </alternativeName>
</protein>
<dbReference type="GO" id="GO:0034453">
    <property type="term" value="P:microtubule anchoring"/>
    <property type="evidence" value="ECO:0007669"/>
    <property type="project" value="InterPro"/>
</dbReference>
<dbReference type="Pfam" id="PF09398">
    <property type="entry name" value="FOP_dimer"/>
    <property type="match status" value="1"/>
</dbReference>
<keyword evidence="7" id="KW-0206">Cytoskeleton</keyword>
<evidence type="ECO:0000256" key="8">
    <source>
        <dbReference type="ARBA" id="ARBA00023273"/>
    </source>
</evidence>
<evidence type="ECO:0000256" key="9">
    <source>
        <dbReference type="ARBA" id="ARBA00055043"/>
    </source>
</evidence>
<sequence length="157" mass="17581">MASNSELTEVVKKSLEQRGVLNQVKARIRAEVYSAIDRPAEGRPVISNENILINELIRDYLEFNKYQYTASVLTAESGMAKEPLDREFLRTELNVVEDAPSRSVPLLYSIVSHYTQQGPAATSQQQKSRTAFLEQITKDDDDGSGPDDPIVVKGRPR</sequence>
<dbReference type="EMBL" id="JBAMIC010000002">
    <property type="protein sequence ID" value="KAK7112368.1"/>
    <property type="molecule type" value="Genomic_DNA"/>
</dbReference>
<dbReference type="GO" id="GO:0031514">
    <property type="term" value="C:motile cilium"/>
    <property type="evidence" value="ECO:0007669"/>
    <property type="project" value="TreeGrafter"/>
</dbReference>
<dbReference type="PROSITE" id="PS50896">
    <property type="entry name" value="LISH"/>
    <property type="match status" value="1"/>
</dbReference>
<evidence type="ECO:0000313" key="16">
    <source>
        <dbReference type="Proteomes" id="UP001374579"/>
    </source>
</evidence>
<dbReference type="GO" id="GO:0034451">
    <property type="term" value="C:centriolar satellite"/>
    <property type="evidence" value="ECO:0007669"/>
    <property type="project" value="UniProtKB-SubCell"/>
</dbReference>
<feature type="domain" description="FGFR1 oncogene partner (FOP) N-terminal dimerisation" evidence="14">
    <location>
        <begin position="49"/>
        <end position="113"/>
    </location>
</feature>
<evidence type="ECO:0000256" key="5">
    <source>
        <dbReference type="ARBA" id="ARBA00022490"/>
    </source>
</evidence>
<proteinExistence type="inferred from homology"/>
<name>A0AAN9GKQ5_9CAEN</name>
<reference evidence="15 16" key="1">
    <citation type="submission" date="2024-02" db="EMBL/GenBank/DDBJ databases">
        <title>Chromosome-scale genome assembly of the rough periwinkle Littorina saxatilis.</title>
        <authorList>
            <person name="De Jode A."/>
            <person name="Faria R."/>
            <person name="Formenti G."/>
            <person name="Sims Y."/>
            <person name="Smith T.P."/>
            <person name="Tracey A."/>
            <person name="Wood J.M.D."/>
            <person name="Zagrodzka Z.B."/>
            <person name="Johannesson K."/>
            <person name="Butlin R.K."/>
            <person name="Leder E.H."/>
        </authorList>
    </citation>
    <scope>NUCLEOTIDE SEQUENCE [LARGE SCALE GENOMIC DNA]</scope>
    <source>
        <strain evidence="15">Snail1</strain>
        <tissue evidence="15">Muscle</tissue>
    </source>
</reference>
<dbReference type="GO" id="GO:0036064">
    <property type="term" value="C:ciliary basal body"/>
    <property type="evidence" value="ECO:0007669"/>
    <property type="project" value="TreeGrafter"/>
</dbReference>
<dbReference type="FunFam" id="1.20.960.40:FF:000002">
    <property type="entry name" value="LisH domain-containing protein FOPNL"/>
    <property type="match status" value="1"/>
</dbReference>
<gene>
    <name evidence="15" type="ORF">V1264_011834</name>
</gene>
<keyword evidence="5" id="KW-0963">Cytoplasm</keyword>
<dbReference type="Proteomes" id="UP001374579">
    <property type="component" value="Unassembled WGS sequence"/>
</dbReference>
<keyword evidence="16" id="KW-1185">Reference proteome</keyword>
<comment type="function">
    <text evidence="9">Involved in the biogenesis of cilia. Required for the recruitment of PLK1 to centrosomes and S phase progression.</text>
</comment>
<comment type="subcellular location">
    <subcellularLocation>
        <location evidence="1">Cytoplasm</location>
        <location evidence="1">Cytoskeleton</location>
        <location evidence="1">Cilium basal body</location>
    </subcellularLocation>
    <subcellularLocation>
        <location evidence="3">Cytoplasm</location>
        <location evidence="3">Cytoskeleton</location>
        <location evidence="3">Microtubule organizing center</location>
        <location evidence="3">Centrosome</location>
        <location evidence="3">Centriolar satellite</location>
    </subcellularLocation>
    <subcellularLocation>
        <location evidence="2">Cytoplasmic granule</location>
    </subcellularLocation>
</comment>
<dbReference type="InterPro" id="IPR006594">
    <property type="entry name" value="LisH"/>
</dbReference>
<keyword evidence="8" id="KW-0966">Cell projection</keyword>
<comment type="caution">
    <text evidence="15">The sequence shown here is derived from an EMBL/GenBank/DDBJ whole genome shotgun (WGS) entry which is preliminary data.</text>
</comment>
<evidence type="ECO:0000256" key="1">
    <source>
        <dbReference type="ARBA" id="ARBA00004120"/>
    </source>
</evidence>
<evidence type="ECO:0000256" key="7">
    <source>
        <dbReference type="ARBA" id="ARBA00023212"/>
    </source>
</evidence>
<dbReference type="GO" id="GO:0060271">
    <property type="term" value="P:cilium assembly"/>
    <property type="evidence" value="ECO:0007669"/>
    <property type="project" value="TreeGrafter"/>
</dbReference>
<evidence type="ECO:0000256" key="11">
    <source>
        <dbReference type="ARBA" id="ARBA00076755"/>
    </source>
</evidence>
<evidence type="ECO:0000256" key="3">
    <source>
        <dbReference type="ARBA" id="ARBA00004607"/>
    </source>
</evidence>
<evidence type="ECO:0000256" key="6">
    <source>
        <dbReference type="ARBA" id="ARBA00022794"/>
    </source>
</evidence>
<feature type="region of interest" description="Disordered" evidence="13">
    <location>
        <begin position="135"/>
        <end position="157"/>
    </location>
</feature>
<evidence type="ECO:0000259" key="14">
    <source>
        <dbReference type="Pfam" id="PF09398"/>
    </source>
</evidence>